<dbReference type="KEGG" id="dpp:DICPUDRAFT_159321"/>
<organism evidence="2 3">
    <name type="scientific">Dictyostelium purpureum</name>
    <name type="common">Slime mold</name>
    <dbReference type="NCBI Taxonomy" id="5786"/>
    <lineage>
        <taxon>Eukaryota</taxon>
        <taxon>Amoebozoa</taxon>
        <taxon>Evosea</taxon>
        <taxon>Eumycetozoa</taxon>
        <taxon>Dictyostelia</taxon>
        <taxon>Dictyosteliales</taxon>
        <taxon>Dictyosteliaceae</taxon>
        <taxon>Dictyostelium</taxon>
    </lineage>
</organism>
<dbReference type="EMBL" id="GL871478">
    <property type="protein sequence ID" value="EGC29133.1"/>
    <property type="molecule type" value="Genomic_DNA"/>
</dbReference>
<dbReference type="Proteomes" id="UP000001064">
    <property type="component" value="Unassembled WGS sequence"/>
</dbReference>
<dbReference type="AlphaFoldDB" id="F1A3U2"/>
<feature type="non-terminal residue" evidence="2">
    <location>
        <position position="1"/>
    </location>
</feature>
<evidence type="ECO:0000313" key="3">
    <source>
        <dbReference type="Proteomes" id="UP000001064"/>
    </source>
</evidence>
<feature type="region of interest" description="Disordered" evidence="1">
    <location>
        <begin position="34"/>
        <end position="61"/>
    </location>
</feature>
<dbReference type="GeneID" id="10506494"/>
<protein>
    <submittedName>
        <fullName evidence="2">Uncharacterized protein</fullName>
    </submittedName>
</protein>
<evidence type="ECO:0000256" key="1">
    <source>
        <dbReference type="SAM" id="MobiDB-lite"/>
    </source>
</evidence>
<gene>
    <name evidence="2" type="ORF">DICPUDRAFT_159321</name>
</gene>
<accession>F1A3U2</accession>
<dbReference type="InParanoid" id="F1A3U2"/>
<keyword evidence="3" id="KW-1185">Reference proteome</keyword>
<name>F1A3U2_DICPU</name>
<dbReference type="VEuPathDB" id="AmoebaDB:DICPUDRAFT_159321"/>
<evidence type="ECO:0000313" key="2">
    <source>
        <dbReference type="EMBL" id="EGC29133.1"/>
    </source>
</evidence>
<reference evidence="3" key="1">
    <citation type="journal article" date="2011" name="Genome Biol.">
        <title>Comparative genomics of the social amoebae Dictyostelium discoideum and Dictyostelium purpureum.</title>
        <authorList>
            <consortium name="US DOE Joint Genome Institute (JGI-PGF)"/>
            <person name="Sucgang R."/>
            <person name="Kuo A."/>
            <person name="Tian X."/>
            <person name="Salerno W."/>
            <person name="Parikh A."/>
            <person name="Feasley C.L."/>
            <person name="Dalin E."/>
            <person name="Tu H."/>
            <person name="Huang E."/>
            <person name="Barry K."/>
            <person name="Lindquist E."/>
            <person name="Shapiro H."/>
            <person name="Bruce D."/>
            <person name="Schmutz J."/>
            <person name="Salamov A."/>
            <person name="Fey P."/>
            <person name="Gaudet P."/>
            <person name="Anjard C."/>
            <person name="Babu M.M."/>
            <person name="Basu S."/>
            <person name="Bushmanova Y."/>
            <person name="van der Wel H."/>
            <person name="Katoh-Kurasawa M."/>
            <person name="Dinh C."/>
            <person name="Coutinho P.M."/>
            <person name="Saito T."/>
            <person name="Elias M."/>
            <person name="Schaap P."/>
            <person name="Kay R.R."/>
            <person name="Henrissat B."/>
            <person name="Eichinger L."/>
            <person name="Rivero F."/>
            <person name="Putnam N.H."/>
            <person name="West C.M."/>
            <person name="Loomis W.F."/>
            <person name="Chisholm R.L."/>
            <person name="Shaulsky G."/>
            <person name="Strassmann J.E."/>
            <person name="Queller D.C."/>
            <person name="Kuspa A."/>
            <person name="Grigoriev I.V."/>
        </authorList>
    </citation>
    <scope>NUCLEOTIDE SEQUENCE [LARGE SCALE GENOMIC DNA]</scope>
    <source>
        <strain evidence="3">QSDP1</strain>
    </source>
</reference>
<sequence>RSQVELKNCKKIRVHKSKVAKTLEKVEQTGTINDRKNEYQDGNTKLTDRIKRYNKPGGNDQ</sequence>
<proteinExistence type="predicted"/>
<dbReference type="RefSeq" id="XP_003294336.1">
    <property type="nucleotide sequence ID" value="XM_003294288.1"/>
</dbReference>